<dbReference type="OrthoDB" id="415825at2759"/>
<evidence type="ECO:0000313" key="7">
    <source>
        <dbReference type="EMBL" id="GJE93919.1"/>
    </source>
</evidence>
<dbReference type="InterPro" id="IPR016169">
    <property type="entry name" value="FAD-bd_PCMH_sub2"/>
</dbReference>
<protein>
    <submittedName>
        <fullName evidence="7">FAD-binding domain-containing protein</fullName>
    </submittedName>
</protein>
<dbReference type="GO" id="GO:0071949">
    <property type="term" value="F:FAD binding"/>
    <property type="evidence" value="ECO:0007669"/>
    <property type="project" value="InterPro"/>
</dbReference>
<dbReference type="PANTHER" id="PTHR42973:SF39">
    <property type="entry name" value="FAD-BINDING PCMH-TYPE DOMAIN-CONTAINING PROTEIN"/>
    <property type="match status" value="1"/>
</dbReference>
<name>A0A9P3GHW8_9APHY</name>
<dbReference type="Gene3D" id="3.30.465.10">
    <property type="match status" value="1"/>
</dbReference>
<dbReference type="AlphaFoldDB" id="A0A9P3GHW8"/>
<dbReference type="PANTHER" id="PTHR42973">
    <property type="entry name" value="BINDING OXIDOREDUCTASE, PUTATIVE (AFU_ORTHOLOGUE AFUA_1G17690)-RELATED"/>
    <property type="match status" value="1"/>
</dbReference>
<gene>
    <name evidence="7" type="ORF">PsYK624_100840</name>
</gene>
<dbReference type="SUPFAM" id="SSF56176">
    <property type="entry name" value="FAD-binding/transporter-associated domain-like"/>
    <property type="match status" value="1"/>
</dbReference>
<keyword evidence="3" id="KW-0285">Flavoprotein</keyword>
<accession>A0A9P3GHW8</accession>
<proteinExistence type="inferred from homology"/>
<comment type="caution">
    <text evidence="7">The sequence shown here is derived from an EMBL/GenBank/DDBJ whole genome shotgun (WGS) entry which is preliminary data.</text>
</comment>
<evidence type="ECO:0000256" key="1">
    <source>
        <dbReference type="ARBA" id="ARBA00001974"/>
    </source>
</evidence>
<dbReference type="InterPro" id="IPR006094">
    <property type="entry name" value="Oxid_FAD_bind_N"/>
</dbReference>
<evidence type="ECO:0000256" key="3">
    <source>
        <dbReference type="ARBA" id="ARBA00022630"/>
    </source>
</evidence>
<dbReference type="InterPro" id="IPR036318">
    <property type="entry name" value="FAD-bd_PCMH-like_sf"/>
</dbReference>
<dbReference type="Gene3D" id="3.40.462.20">
    <property type="match status" value="1"/>
</dbReference>
<evidence type="ECO:0000256" key="2">
    <source>
        <dbReference type="ARBA" id="ARBA00005466"/>
    </source>
</evidence>
<comment type="cofactor">
    <cofactor evidence="1">
        <name>FAD</name>
        <dbReference type="ChEBI" id="CHEBI:57692"/>
    </cofactor>
</comment>
<keyword evidence="4" id="KW-0274">FAD</keyword>
<dbReference type="InterPro" id="IPR012951">
    <property type="entry name" value="BBE"/>
</dbReference>
<keyword evidence="8" id="KW-1185">Reference proteome</keyword>
<dbReference type="PROSITE" id="PS51387">
    <property type="entry name" value="FAD_PCMH"/>
    <property type="match status" value="1"/>
</dbReference>
<evidence type="ECO:0000256" key="5">
    <source>
        <dbReference type="ARBA" id="ARBA00023002"/>
    </source>
</evidence>
<reference evidence="7 8" key="1">
    <citation type="submission" date="2021-08" db="EMBL/GenBank/DDBJ databases">
        <title>Draft Genome Sequence of Phanerochaete sordida strain YK-624.</title>
        <authorList>
            <person name="Mori T."/>
            <person name="Dohra H."/>
            <person name="Suzuki T."/>
            <person name="Kawagishi H."/>
            <person name="Hirai H."/>
        </authorList>
    </citation>
    <scope>NUCLEOTIDE SEQUENCE [LARGE SCALE GENOMIC DNA]</scope>
    <source>
        <strain evidence="7 8">YK-624</strain>
    </source>
</reference>
<organism evidence="7 8">
    <name type="scientific">Phanerochaete sordida</name>
    <dbReference type="NCBI Taxonomy" id="48140"/>
    <lineage>
        <taxon>Eukaryota</taxon>
        <taxon>Fungi</taxon>
        <taxon>Dikarya</taxon>
        <taxon>Basidiomycota</taxon>
        <taxon>Agaricomycotina</taxon>
        <taxon>Agaricomycetes</taxon>
        <taxon>Polyporales</taxon>
        <taxon>Phanerochaetaceae</taxon>
        <taxon>Phanerochaete</taxon>
    </lineage>
</organism>
<evidence type="ECO:0000313" key="8">
    <source>
        <dbReference type="Proteomes" id="UP000703269"/>
    </source>
</evidence>
<dbReference type="EMBL" id="BPQB01000036">
    <property type="protein sequence ID" value="GJE93919.1"/>
    <property type="molecule type" value="Genomic_DNA"/>
</dbReference>
<comment type="similarity">
    <text evidence="2">Belongs to the oxygen-dependent FAD-linked oxidoreductase family.</text>
</comment>
<keyword evidence="5" id="KW-0560">Oxidoreductase</keyword>
<dbReference type="GO" id="GO:0016491">
    <property type="term" value="F:oxidoreductase activity"/>
    <property type="evidence" value="ECO:0007669"/>
    <property type="project" value="UniProtKB-KW"/>
</dbReference>
<sequence>MASLKIEGTVLTPASGDAYAAALERNSALSQLPAGLVVQPASYADVAAALAFARAQAPPLEVAVKCGGTHSATWASSAGGLVLDLAPLNRVALADDRKSISVQGGARWGDVYEVTARERVDVAGSPLWFIGVGGFSTGGGYGPLMGEHGLAIDNLLEATVVLADGRIVKTSKDEEPDLFWAIRGGGGQFGVVVELVFKVHPYAGPFGAGVLAFPGTEIEKVVHAIKTWKDSMSPAEKLTISFSRPAPHFKPSVTLLPMVLHDTDGERSAKVLAPFRTGALKPVFEKVASVPDLNTASHGADASLKSAPRRLIIRGTITSDFTPALVLAVWQKWVAFTETSEDVRGSAVMFDVTHPGKLTAVGAADTALPLRVPHYWMAIQGRSTTDEGVAAASAWTKDLAEFVRQKNTELSGTDLGWFINMCQGDERPEDVFGANLPRLRKLKAKYDPHKVFSKGVVIEPLAE</sequence>
<dbReference type="Pfam" id="PF08031">
    <property type="entry name" value="BBE"/>
    <property type="match status" value="1"/>
</dbReference>
<dbReference type="InterPro" id="IPR016166">
    <property type="entry name" value="FAD-bd_PCMH"/>
</dbReference>
<dbReference type="Gene3D" id="3.30.43.10">
    <property type="entry name" value="Uridine Diphospho-n-acetylenolpyruvylglucosamine Reductase, domain 2"/>
    <property type="match status" value="1"/>
</dbReference>
<evidence type="ECO:0000259" key="6">
    <source>
        <dbReference type="PROSITE" id="PS51387"/>
    </source>
</evidence>
<feature type="domain" description="FAD-binding PCMH-type" evidence="6">
    <location>
        <begin position="29"/>
        <end position="202"/>
    </location>
</feature>
<dbReference type="Proteomes" id="UP000703269">
    <property type="component" value="Unassembled WGS sequence"/>
</dbReference>
<evidence type="ECO:0000256" key="4">
    <source>
        <dbReference type="ARBA" id="ARBA00022827"/>
    </source>
</evidence>
<dbReference type="InterPro" id="IPR050416">
    <property type="entry name" value="FAD-linked_Oxidoreductase"/>
</dbReference>
<dbReference type="InterPro" id="IPR016167">
    <property type="entry name" value="FAD-bd_PCMH_sub1"/>
</dbReference>
<dbReference type="Pfam" id="PF01565">
    <property type="entry name" value="FAD_binding_4"/>
    <property type="match status" value="1"/>
</dbReference>